<evidence type="ECO:0000256" key="3">
    <source>
        <dbReference type="ARBA" id="ARBA00022490"/>
    </source>
</evidence>
<protein>
    <recommendedName>
        <fullName evidence="7">Plectin/eS10 N-terminal domain-containing protein</fullName>
    </recommendedName>
</protein>
<evidence type="ECO:0000313" key="9">
    <source>
        <dbReference type="Proteomes" id="UP000298663"/>
    </source>
</evidence>
<organism evidence="8 9">
    <name type="scientific">Steinernema carpocapsae</name>
    <name type="common">Entomopathogenic nematode</name>
    <dbReference type="NCBI Taxonomy" id="34508"/>
    <lineage>
        <taxon>Eukaryota</taxon>
        <taxon>Metazoa</taxon>
        <taxon>Ecdysozoa</taxon>
        <taxon>Nematoda</taxon>
        <taxon>Chromadorea</taxon>
        <taxon>Rhabditida</taxon>
        <taxon>Tylenchina</taxon>
        <taxon>Panagrolaimomorpha</taxon>
        <taxon>Strongyloidoidea</taxon>
        <taxon>Steinernematidae</taxon>
        <taxon>Steinernema</taxon>
    </lineage>
</organism>
<dbReference type="InterPro" id="IPR005326">
    <property type="entry name" value="Plectin_eS10_N"/>
</dbReference>
<keyword evidence="3" id="KW-0963">Cytoplasm</keyword>
<feature type="compositionally biased region" description="Basic and acidic residues" evidence="6">
    <location>
        <begin position="113"/>
        <end position="128"/>
    </location>
</feature>
<evidence type="ECO:0000256" key="5">
    <source>
        <dbReference type="ARBA" id="ARBA00023274"/>
    </source>
</evidence>
<accession>A0A4U5P8X6</accession>
<dbReference type="GO" id="GO:0022627">
    <property type="term" value="C:cytosolic small ribosomal subunit"/>
    <property type="evidence" value="ECO:0007669"/>
    <property type="project" value="TreeGrafter"/>
</dbReference>
<gene>
    <name evidence="8" type="ORF">L596_007330</name>
</gene>
<dbReference type="Gene3D" id="1.10.10.10">
    <property type="entry name" value="Winged helix-like DNA-binding domain superfamily/Winged helix DNA-binding domain"/>
    <property type="match status" value="1"/>
</dbReference>
<dbReference type="GO" id="GO:0003735">
    <property type="term" value="F:structural constituent of ribosome"/>
    <property type="evidence" value="ECO:0007669"/>
    <property type="project" value="TreeGrafter"/>
</dbReference>
<keyword evidence="9" id="KW-1185">Reference proteome</keyword>
<evidence type="ECO:0000256" key="2">
    <source>
        <dbReference type="ARBA" id="ARBA00007278"/>
    </source>
</evidence>
<dbReference type="Proteomes" id="UP000298663">
    <property type="component" value="Unassembled WGS sequence"/>
</dbReference>
<dbReference type="AlphaFoldDB" id="A0A4U5P8X6"/>
<dbReference type="PANTHER" id="PTHR12146:SF0">
    <property type="entry name" value="RIBOSOMAL PROTEIN S10"/>
    <property type="match status" value="1"/>
</dbReference>
<keyword evidence="4" id="KW-0689">Ribosomal protein</keyword>
<dbReference type="GO" id="GO:0002181">
    <property type="term" value="P:cytoplasmic translation"/>
    <property type="evidence" value="ECO:0007669"/>
    <property type="project" value="UniProtKB-ARBA"/>
</dbReference>
<evidence type="ECO:0000313" key="8">
    <source>
        <dbReference type="EMBL" id="TKR92737.1"/>
    </source>
</evidence>
<proteinExistence type="inferred from homology"/>
<dbReference type="InterPro" id="IPR036388">
    <property type="entry name" value="WH-like_DNA-bd_sf"/>
</dbReference>
<keyword evidence="5" id="KW-0687">Ribonucleoprotein</keyword>
<feature type="compositionally biased region" description="Gly residues" evidence="6">
    <location>
        <begin position="141"/>
        <end position="150"/>
    </location>
</feature>
<evidence type="ECO:0000256" key="1">
    <source>
        <dbReference type="ARBA" id="ARBA00004496"/>
    </source>
</evidence>
<dbReference type="GO" id="GO:0003723">
    <property type="term" value="F:RNA binding"/>
    <property type="evidence" value="ECO:0007669"/>
    <property type="project" value="TreeGrafter"/>
</dbReference>
<comment type="caution">
    <text evidence="8">The sequence shown here is derived from an EMBL/GenBank/DDBJ whole genome shotgun (WGS) entry which is preliminary data.</text>
</comment>
<evidence type="ECO:0000259" key="7">
    <source>
        <dbReference type="Pfam" id="PF03501"/>
    </source>
</evidence>
<reference evidence="8 9" key="2">
    <citation type="journal article" date="2019" name="G3 (Bethesda)">
        <title>Hybrid Assembly of the Genome of the Entomopathogenic Nematode Steinernema carpocapsae Identifies the X-Chromosome.</title>
        <authorList>
            <person name="Serra L."/>
            <person name="Macchietto M."/>
            <person name="Macias-Munoz A."/>
            <person name="McGill C.J."/>
            <person name="Rodriguez I.M."/>
            <person name="Rodriguez B."/>
            <person name="Murad R."/>
            <person name="Mortazavi A."/>
        </authorList>
    </citation>
    <scope>NUCLEOTIDE SEQUENCE [LARGE SCALE GENOMIC DNA]</scope>
    <source>
        <strain evidence="8 9">ALL</strain>
    </source>
</reference>
<evidence type="ECO:0000256" key="6">
    <source>
        <dbReference type="SAM" id="MobiDB-lite"/>
    </source>
</evidence>
<dbReference type="EMBL" id="AZBU02000002">
    <property type="protein sequence ID" value="TKR92737.1"/>
    <property type="molecule type" value="Genomic_DNA"/>
</dbReference>
<sequence length="150" mass="16666">MLMPKLNRKKIYEHLFEEGVCVAKKDFQLKSHPEIKEVSNLEVIKACKSLASRELVKEQFAWRHYYFYLTDDGIKYLRDYLGLTEDVIPATHKVARAERPAFGAKSAAGGPKGEGERAGYRAATEKATEAGPGAAPVRPGFGRGGEPQQQ</sequence>
<feature type="region of interest" description="Disordered" evidence="6">
    <location>
        <begin position="99"/>
        <end position="150"/>
    </location>
</feature>
<reference evidence="8 9" key="1">
    <citation type="journal article" date="2015" name="Genome Biol.">
        <title>Comparative genomics of Steinernema reveals deeply conserved gene regulatory networks.</title>
        <authorList>
            <person name="Dillman A.R."/>
            <person name="Macchietto M."/>
            <person name="Porter C.F."/>
            <person name="Rogers A."/>
            <person name="Williams B."/>
            <person name="Antoshechkin I."/>
            <person name="Lee M.M."/>
            <person name="Goodwin Z."/>
            <person name="Lu X."/>
            <person name="Lewis E.E."/>
            <person name="Goodrich-Blair H."/>
            <person name="Stock S.P."/>
            <person name="Adams B.J."/>
            <person name="Sternberg P.W."/>
            <person name="Mortazavi A."/>
        </authorList>
    </citation>
    <scope>NUCLEOTIDE SEQUENCE [LARGE SCALE GENOMIC DNA]</scope>
    <source>
        <strain evidence="8 9">ALL</strain>
    </source>
</reference>
<dbReference type="STRING" id="34508.A0A4U5P8X6"/>
<comment type="similarity">
    <text evidence="2">Belongs to the eukaryotic ribosomal protein eS10 family.</text>
</comment>
<dbReference type="OrthoDB" id="5211809at2759"/>
<evidence type="ECO:0000256" key="4">
    <source>
        <dbReference type="ARBA" id="ARBA00022980"/>
    </source>
</evidence>
<comment type="subcellular location">
    <subcellularLocation>
        <location evidence="1">Cytoplasm</location>
    </subcellularLocation>
</comment>
<name>A0A4U5P8X6_STECR</name>
<dbReference type="Pfam" id="PF03501">
    <property type="entry name" value="S10_plectin"/>
    <property type="match status" value="1"/>
</dbReference>
<dbReference type="InterPro" id="IPR037447">
    <property type="entry name" value="Ribosomal_eS10"/>
</dbReference>
<dbReference type="FunFam" id="1.10.10.10:FF:000025">
    <property type="entry name" value="40S ribosomal protein S10"/>
    <property type="match status" value="1"/>
</dbReference>
<feature type="domain" description="Plectin/eS10 N-terminal" evidence="7">
    <location>
        <begin position="3"/>
        <end position="94"/>
    </location>
</feature>
<dbReference type="PANTHER" id="PTHR12146">
    <property type="entry name" value="40S RIBOSOMAL PROTEIN S10"/>
    <property type="match status" value="1"/>
</dbReference>